<sequence length="287" mass="33440">MATGNKQTGQKNNTSRSVNKKRPKTGAAAKSGTGRFWKILGWTTLGLFVFSVLLYIYNVRRNKDTYFAHYKEFGIDLPTGYEIHGIDVSHHQGKINWPMVKSMESENVRIGFVFIKATEGYQLVDKSFTDNWFQAGLLAIPRGAYHFFIPGKSGALQAANFIRHVPREQSTLPPVIDIEQRYNVAPSLFRKELQVMLDSLEHYYKQRPIIYTYASFYNDYLDGHFDNYPLWVAHYFELKRPRTDRDWLFWQHSEQGHVYGIKKLVDFNVFTGDSSDFRKLLRKTDTP</sequence>
<accession>A0A1H4C4Q5</accession>
<keyword evidence="6" id="KW-1133">Transmembrane helix</keyword>
<dbReference type="SUPFAM" id="SSF51445">
    <property type="entry name" value="(Trans)glycosidases"/>
    <property type="match status" value="1"/>
</dbReference>
<dbReference type="OrthoDB" id="9798192at2"/>
<comment type="catalytic activity">
    <reaction evidence="4">
        <text>Hydrolysis of (1-&gt;4)-beta-linkages between N-acetylmuramic acid and N-acetyl-D-glucosamine residues in a peptidoglycan and between N-acetyl-D-glucosamine residues in chitodextrins.</text>
        <dbReference type="EC" id="3.2.1.17"/>
    </reaction>
</comment>
<reference evidence="7 8" key="1">
    <citation type="submission" date="2016-10" db="EMBL/GenBank/DDBJ databases">
        <authorList>
            <person name="de Groot N.N."/>
        </authorList>
    </citation>
    <scope>NUCLEOTIDE SEQUENCE [LARGE SCALE GENOMIC DNA]</scope>
    <source>
        <strain evidence="7 8">Vu-144</strain>
    </source>
</reference>
<dbReference type="AlphaFoldDB" id="A0A1H4C4Q5"/>
<keyword evidence="3 4" id="KW-0326">Glycosidase</keyword>
<feature type="compositionally biased region" description="Polar residues" evidence="5">
    <location>
        <begin position="1"/>
        <end position="17"/>
    </location>
</feature>
<evidence type="ECO:0000313" key="8">
    <source>
        <dbReference type="Proteomes" id="UP000199041"/>
    </source>
</evidence>
<evidence type="ECO:0000313" key="7">
    <source>
        <dbReference type="EMBL" id="SEA55356.1"/>
    </source>
</evidence>
<keyword evidence="8" id="KW-1185">Reference proteome</keyword>
<dbReference type="InterPro" id="IPR017853">
    <property type="entry name" value="GH"/>
</dbReference>
<name>A0A1H4C4Q5_9BACT</name>
<dbReference type="EMBL" id="FNQY01000027">
    <property type="protein sequence ID" value="SEA55356.1"/>
    <property type="molecule type" value="Genomic_DNA"/>
</dbReference>
<evidence type="ECO:0000256" key="6">
    <source>
        <dbReference type="SAM" id="Phobius"/>
    </source>
</evidence>
<dbReference type="PROSITE" id="PS51904">
    <property type="entry name" value="GLYCOSYL_HYDROL_F25_2"/>
    <property type="match status" value="1"/>
</dbReference>
<dbReference type="Pfam" id="PF01183">
    <property type="entry name" value="Glyco_hydro_25"/>
    <property type="match status" value="1"/>
</dbReference>
<feature type="transmembrane region" description="Helical" evidence="6">
    <location>
        <begin position="39"/>
        <end position="57"/>
    </location>
</feature>
<dbReference type="InterPro" id="IPR002053">
    <property type="entry name" value="Glyco_hydro_25"/>
</dbReference>
<dbReference type="EC" id="3.2.1.17" evidence="4"/>
<evidence type="ECO:0000256" key="2">
    <source>
        <dbReference type="ARBA" id="ARBA00022801"/>
    </source>
</evidence>
<evidence type="ECO:0000256" key="4">
    <source>
        <dbReference type="RuleBase" id="RU361176"/>
    </source>
</evidence>
<evidence type="ECO:0000256" key="5">
    <source>
        <dbReference type="SAM" id="MobiDB-lite"/>
    </source>
</evidence>
<evidence type="ECO:0000256" key="3">
    <source>
        <dbReference type="ARBA" id="ARBA00023295"/>
    </source>
</evidence>
<dbReference type="SMART" id="SM00641">
    <property type="entry name" value="Glyco_25"/>
    <property type="match status" value="1"/>
</dbReference>
<dbReference type="PROSITE" id="PS00953">
    <property type="entry name" value="GLYCOSYL_HYDROL_F25_1"/>
    <property type="match status" value="1"/>
</dbReference>
<dbReference type="InterPro" id="IPR018077">
    <property type="entry name" value="Glyco_hydro_fam25_subgr"/>
</dbReference>
<feature type="region of interest" description="Disordered" evidence="5">
    <location>
        <begin position="1"/>
        <end position="29"/>
    </location>
</feature>
<keyword evidence="2 4" id="KW-0378">Hydrolase</keyword>
<dbReference type="RefSeq" id="WP_139188185.1">
    <property type="nucleotide sequence ID" value="NZ_FNQY01000027.1"/>
</dbReference>
<comment type="similarity">
    <text evidence="1 4">Belongs to the glycosyl hydrolase 25 family.</text>
</comment>
<keyword evidence="6" id="KW-0812">Transmembrane</keyword>
<dbReference type="PANTHER" id="PTHR34135">
    <property type="entry name" value="LYSOZYME"/>
    <property type="match status" value="1"/>
</dbReference>
<dbReference type="GO" id="GO:0016998">
    <property type="term" value="P:cell wall macromolecule catabolic process"/>
    <property type="evidence" value="ECO:0007669"/>
    <property type="project" value="InterPro"/>
</dbReference>
<dbReference type="GO" id="GO:0009253">
    <property type="term" value="P:peptidoglycan catabolic process"/>
    <property type="evidence" value="ECO:0007669"/>
    <property type="project" value="InterPro"/>
</dbReference>
<dbReference type="GO" id="GO:0016052">
    <property type="term" value="P:carbohydrate catabolic process"/>
    <property type="evidence" value="ECO:0007669"/>
    <property type="project" value="TreeGrafter"/>
</dbReference>
<dbReference type="InterPro" id="IPR008270">
    <property type="entry name" value="Glyco_hydro_25_AS"/>
</dbReference>
<dbReference type="GO" id="GO:0003796">
    <property type="term" value="F:lysozyme activity"/>
    <property type="evidence" value="ECO:0007669"/>
    <property type="project" value="UniProtKB-EC"/>
</dbReference>
<gene>
    <name evidence="7" type="ORF">SAMN05192529_12736</name>
</gene>
<keyword evidence="6" id="KW-0472">Membrane</keyword>
<dbReference type="PANTHER" id="PTHR34135:SF2">
    <property type="entry name" value="LYSOZYME"/>
    <property type="match status" value="1"/>
</dbReference>
<organism evidence="7 8">
    <name type="scientific">Arachidicoccus rhizosphaerae</name>
    <dbReference type="NCBI Taxonomy" id="551991"/>
    <lineage>
        <taxon>Bacteria</taxon>
        <taxon>Pseudomonadati</taxon>
        <taxon>Bacteroidota</taxon>
        <taxon>Chitinophagia</taxon>
        <taxon>Chitinophagales</taxon>
        <taxon>Chitinophagaceae</taxon>
        <taxon>Arachidicoccus</taxon>
    </lineage>
</organism>
<evidence type="ECO:0000256" key="1">
    <source>
        <dbReference type="ARBA" id="ARBA00010646"/>
    </source>
</evidence>
<dbReference type="Proteomes" id="UP000199041">
    <property type="component" value="Unassembled WGS sequence"/>
</dbReference>
<proteinExistence type="inferred from homology"/>
<dbReference type="Gene3D" id="3.20.20.80">
    <property type="entry name" value="Glycosidases"/>
    <property type="match status" value="1"/>
</dbReference>
<protein>
    <recommendedName>
        <fullName evidence="4">Lysozyme</fullName>
        <ecNumber evidence="4">3.2.1.17</ecNumber>
    </recommendedName>
</protein>